<accession>A0A172TRR3</accession>
<evidence type="ECO:0000313" key="2">
    <source>
        <dbReference type="Proteomes" id="UP000077177"/>
    </source>
</evidence>
<evidence type="ECO:0000313" key="1">
    <source>
        <dbReference type="EMBL" id="ANE49678.1"/>
    </source>
</evidence>
<dbReference type="AlphaFoldDB" id="A0A172TRR3"/>
<protein>
    <submittedName>
        <fullName evidence="1">Uncharacterized protein</fullName>
    </submittedName>
</protein>
<keyword evidence="2" id="KW-1185">Reference proteome</keyword>
<gene>
    <name evidence="1" type="ORF">SY85_03355</name>
</gene>
<organism evidence="1 2">
    <name type="scientific">Flavisolibacter tropicus</name>
    <dbReference type="NCBI Taxonomy" id="1492898"/>
    <lineage>
        <taxon>Bacteria</taxon>
        <taxon>Pseudomonadati</taxon>
        <taxon>Bacteroidota</taxon>
        <taxon>Chitinophagia</taxon>
        <taxon>Chitinophagales</taxon>
        <taxon>Chitinophagaceae</taxon>
        <taxon>Flavisolibacter</taxon>
    </lineage>
</organism>
<dbReference type="Proteomes" id="UP000077177">
    <property type="component" value="Chromosome"/>
</dbReference>
<dbReference type="KEGG" id="fla:SY85_03355"/>
<dbReference type="EMBL" id="CP011390">
    <property type="protein sequence ID" value="ANE49678.1"/>
    <property type="molecule type" value="Genomic_DNA"/>
</dbReference>
<name>A0A172TRR3_9BACT</name>
<proteinExistence type="predicted"/>
<reference evidence="1 2" key="2">
    <citation type="journal article" date="2016" name="Int. J. Syst. Evol. Microbiol.">
        <title>Flavisolibacter tropicus sp. nov., isolated from tropical soil.</title>
        <authorList>
            <person name="Lee J.J."/>
            <person name="Kang M.S."/>
            <person name="Kim G.S."/>
            <person name="Lee C.S."/>
            <person name="Lim S."/>
            <person name="Lee J."/>
            <person name="Roh S.H."/>
            <person name="Kang H."/>
            <person name="Ha J.M."/>
            <person name="Bae S."/>
            <person name="Jung H.Y."/>
            <person name="Kim M.K."/>
        </authorList>
    </citation>
    <scope>NUCLEOTIDE SEQUENCE [LARGE SCALE GENOMIC DNA]</scope>
    <source>
        <strain evidence="1 2">LCS9</strain>
    </source>
</reference>
<sequence length="67" mass="7531">MNKTTIQFDTLGDLVKFQKAIEMTSYRINASAISLTGQLSEADIIVAEEVYNGKVLQLELAMQEMEF</sequence>
<reference evidence="2" key="1">
    <citation type="submission" date="2015-01" db="EMBL/GenBank/DDBJ databases">
        <title>Flavisolibacter sp./LCS9/ whole genome sequencing.</title>
        <authorList>
            <person name="Kim M.K."/>
            <person name="Srinivasan S."/>
            <person name="Lee J.-J."/>
        </authorList>
    </citation>
    <scope>NUCLEOTIDE SEQUENCE [LARGE SCALE GENOMIC DNA]</scope>
    <source>
        <strain evidence="2">LCS9</strain>
    </source>
</reference>